<protein>
    <submittedName>
        <fullName evidence="1">9819_t:CDS:1</fullName>
    </submittedName>
</protein>
<gene>
    <name evidence="1" type="ORF">SPELUC_LOCUS4665</name>
</gene>
<evidence type="ECO:0000313" key="2">
    <source>
        <dbReference type="Proteomes" id="UP000789366"/>
    </source>
</evidence>
<proteinExistence type="predicted"/>
<name>A0ACA9LMA7_9GLOM</name>
<comment type="caution">
    <text evidence="1">The sequence shown here is derived from an EMBL/GenBank/DDBJ whole genome shotgun (WGS) entry which is preliminary data.</text>
</comment>
<evidence type="ECO:0000313" key="1">
    <source>
        <dbReference type="EMBL" id="CAG8537897.1"/>
    </source>
</evidence>
<accession>A0ACA9LMA7</accession>
<dbReference type="EMBL" id="CAJVPW010004274">
    <property type="protein sequence ID" value="CAG8537897.1"/>
    <property type="molecule type" value="Genomic_DNA"/>
</dbReference>
<sequence>MSNCMEVTLVSHNLFPEADKEMSKCLTPYILSAEQLEMAQCLYFIASKVELNIIEINKNSDINVTNRFIKDLYDAKQILLKSMIAEVGEKNVREEAAQNFSGMILSPNLSTVPVSVTAVLHSMTKKKVKYGEVWELAQQAAQLAVEHNNHSEIVE</sequence>
<dbReference type="Proteomes" id="UP000789366">
    <property type="component" value="Unassembled WGS sequence"/>
</dbReference>
<organism evidence="1 2">
    <name type="scientific">Cetraspora pellucida</name>
    <dbReference type="NCBI Taxonomy" id="1433469"/>
    <lineage>
        <taxon>Eukaryota</taxon>
        <taxon>Fungi</taxon>
        <taxon>Fungi incertae sedis</taxon>
        <taxon>Mucoromycota</taxon>
        <taxon>Glomeromycotina</taxon>
        <taxon>Glomeromycetes</taxon>
        <taxon>Diversisporales</taxon>
        <taxon>Gigasporaceae</taxon>
        <taxon>Cetraspora</taxon>
    </lineage>
</organism>
<keyword evidence="2" id="KW-1185">Reference proteome</keyword>
<reference evidence="1" key="1">
    <citation type="submission" date="2021-06" db="EMBL/GenBank/DDBJ databases">
        <authorList>
            <person name="Kallberg Y."/>
            <person name="Tangrot J."/>
            <person name="Rosling A."/>
        </authorList>
    </citation>
    <scope>NUCLEOTIDE SEQUENCE</scope>
    <source>
        <strain evidence="1">28 12/20/2015</strain>
    </source>
</reference>